<proteinExistence type="predicted"/>
<organism evidence="2 3">
    <name type="scientific">Streptomyces venezuelae</name>
    <dbReference type="NCBI Taxonomy" id="54571"/>
    <lineage>
        <taxon>Bacteria</taxon>
        <taxon>Bacillati</taxon>
        <taxon>Actinomycetota</taxon>
        <taxon>Actinomycetes</taxon>
        <taxon>Kitasatosporales</taxon>
        <taxon>Streptomycetaceae</taxon>
        <taxon>Streptomyces</taxon>
    </lineage>
</organism>
<feature type="region of interest" description="Disordered" evidence="1">
    <location>
        <begin position="1"/>
        <end position="27"/>
    </location>
</feature>
<name>A0A5P2DT83_STRVZ</name>
<protein>
    <submittedName>
        <fullName evidence="2">Uncharacterized protein</fullName>
    </submittedName>
</protein>
<sequence length="375" mass="40305">MWAAPGRPVPQAEHTGVTHVDAESSGWAVRERSDGTWDVVENTTSTAYRVGAALGTRLWREDEFWPLPLHEALDAVSGPDRSGDGEAMPFVDLVLAGGTVRYHTADAAVQRWLRTGLAAAVPVRRRTADVLVRLDRDARADLLHRSFSGERPGVRYRMPGDPRWHALTGHLPALPPLATPPYRGRFVALHAALLVPAPGRAVLVCGHQKAGKTTAALWARDAGLAAVATDEVVLLDSLTGAVFGVPLPVAVRTGGRRSSVPLPREARTYLGACLPAAVVILRPEPEPEPEAEPEREPGAPAAVETAVETARDEGEAMSWLVEHLRDGGAGPADLHRSSHELASRVPVHRLRVSPWPGLVADLDSHLSPLLKTLER</sequence>
<dbReference type="Proteomes" id="UP000324101">
    <property type="component" value="Chromosome"/>
</dbReference>
<evidence type="ECO:0000256" key="1">
    <source>
        <dbReference type="SAM" id="MobiDB-lite"/>
    </source>
</evidence>
<gene>
    <name evidence="2" type="ORF">DEJ51_29250</name>
</gene>
<accession>A0A5P2DT83</accession>
<dbReference type="AlphaFoldDB" id="A0A5P2DT83"/>
<dbReference type="EMBL" id="CP029189">
    <property type="protein sequence ID" value="QES57750.1"/>
    <property type="molecule type" value="Genomic_DNA"/>
</dbReference>
<evidence type="ECO:0000313" key="3">
    <source>
        <dbReference type="Proteomes" id="UP000324101"/>
    </source>
</evidence>
<reference evidence="2 3" key="1">
    <citation type="submission" date="2018-05" db="EMBL/GenBank/DDBJ databases">
        <title>Streptomyces venezuelae.</title>
        <authorList>
            <person name="Kim W."/>
            <person name="Lee N."/>
            <person name="Cho B.-K."/>
        </authorList>
    </citation>
    <scope>NUCLEOTIDE SEQUENCE [LARGE SCALE GENOMIC DNA]</scope>
    <source>
        <strain evidence="2 3">ATCC 21018</strain>
    </source>
</reference>
<evidence type="ECO:0000313" key="2">
    <source>
        <dbReference type="EMBL" id="QES57750.1"/>
    </source>
</evidence>